<reference evidence="4 5" key="1">
    <citation type="submission" date="2017-07" db="EMBL/GenBank/DDBJ databases">
        <title>Complete genome sequence of Oryzomicrobium terrae TPP412.</title>
        <authorList>
            <person name="Chiu L.-W."/>
            <person name="Lo K.-J."/>
            <person name="Tsai Y.-M."/>
            <person name="Lin S.-S."/>
            <person name="Kuo C.-H."/>
            <person name="Liu C.-T."/>
        </authorList>
    </citation>
    <scope>NUCLEOTIDE SEQUENCE [LARGE SCALE GENOMIC DNA]</scope>
    <source>
        <strain evidence="4 5">TPP412</strain>
    </source>
</reference>
<accession>A0A5C1E507</accession>
<dbReference type="Proteomes" id="UP000323671">
    <property type="component" value="Chromosome"/>
</dbReference>
<evidence type="ECO:0000259" key="3">
    <source>
        <dbReference type="Pfam" id="PF13511"/>
    </source>
</evidence>
<dbReference type="RefSeq" id="WP_149424745.1">
    <property type="nucleotide sequence ID" value="NZ_CP022579.1"/>
</dbReference>
<feature type="compositionally biased region" description="Low complexity" evidence="1">
    <location>
        <begin position="62"/>
        <end position="71"/>
    </location>
</feature>
<dbReference type="InterPro" id="IPR025392">
    <property type="entry name" value="DUF4124"/>
</dbReference>
<feature type="domain" description="DUF4124" evidence="3">
    <location>
        <begin position="10"/>
        <end position="63"/>
    </location>
</feature>
<feature type="signal peptide" evidence="2">
    <location>
        <begin position="1"/>
        <end position="21"/>
    </location>
</feature>
<sequence>MKSASLLLSAALLLAAGSAQAQIFRCTDTEGNTVISNVQQGKNCKKVATDPVSTLPAPPKPSAAAPRTPSPAGFPRVDDATQKSRDGDRRRILEQELASEQKSLEEARKELAEQEGIRNGDERNYQKVLDRLQPYKDKVQLHERNIEAIRKETANLR</sequence>
<evidence type="ECO:0000256" key="1">
    <source>
        <dbReference type="SAM" id="MobiDB-lite"/>
    </source>
</evidence>
<evidence type="ECO:0000313" key="4">
    <source>
        <dbReference type="EMBL" id="QEL63953.1"/>
    </source>
</evidence>
<keyword evidence="5" id="KW-1185">Reference proteome</keyword>
<protein>
    <recommendedName>
        <fullName evidence="3">DUF4124 domain-containing protein</fullName>
    </recommendedName>
</protein>
<name>A0A5C1E507_9RHOO</name>
<dbReference type="Pfam" id="PF13511">
    <property type="entry name" value="DUF4124"/>
    <property type="match status" value="1"/>
</dbReference>
<organism evidence="4 5">
    <name type="scientific">Oryzomicrobium terrae</name>
    <dbReference type="NCBI Taxonomy" id="1735038"/>
    <lineage>
        <taxon>Bacteria</taxon>
        <taxon>Pseudomonadati</taxon>
        <taxon>Pseudomonadota</taxon>
        <taxon>Betaproteobacteria</taxon>
        <taxon>Rhodocyclales</taxon>
        <taxon>Rhodocyclaceae</taxon>
        <taxon>Oryzomicrobium</taxon>
    </lineage>
</organism>
<evidence type="ECO:0000256" key="2">
    <source>
        <dbReference type="SAM" id="SignalP"/>
    </source>
</evidence>
<feature type="compositionally biased region" description="Basic and acidic residues" evidence="1">
    <location>
        <begin position="102"/>
        <end position="124"/>
    </location>
</feature>
<evidence type="ECO:0000313" key="5">
    <source>
        <dbReference type="Proteomes" id="UP000323671"/>
    </source>
</evidence>
<feature type="region of interest" description="Disordered" evidence="1">
    <location>
        <begin position="49"/>
        <end position="124"/>
    </location>
</feature>
<dbReference type="AlphaFoldDB" id="A0A5C1E507"/>
<feature type="compositionally biased region" description="Basic and acidic residues" evidence="1">
    <location>
        <begin position="76"/>
        <end position="94"/>
    </location>
</feature>
<gene>
    <name evidence="4" type="ORF">OTERR_04770</name>
</gene>
<dbReference type="KEGG" id="otr:OTERR_04770"/>
<feature type="chain" id="PRO_5023057481" description="DUF4124 domain-containing protein" evidence="2">
    <location>
        <begin position="22"/>
        <end position="157"/>
    </location>
</feature>
<dbReference type="EMBL" id="CP022579">
    <property type="protein sequence ID" value="QEL63953.1"/>
    <property type="molecule type" value="Genomic_DNA"/>
</dbReference>
<keyword evidence="2" id="KW-0732">Signal</keyword>
<proteinExistence type="predicted"/>